<keyword evidence="1" id="KW-0808">Transferase</keyword>
<gene>
    <name evidence="2" type="ORF">NQ314_008169</name>
</gene>
<comment type="caution">
    <text evidence="2">The sequence shown here is derived from an EMBL/GenBank/DDBJ whole genome shotgun (WGS) entry which is preliminary data.</text>
</comment>
<dbReference type="InterPro" id="IPR005522">
    <property type="entry name" value="IPK"/>
</dbReference>
<reference evidence="2" key="1">
    <citation type="journal article" date="2023" name="Insect Mol. Biol.">
        <title>Genome sequencing provides insights into the evolution of gene families encoding plant cell wall-degrading enzymes in longhorned beetles.</title>
        <authorList>
            <person name="Shin N.R."/>
            <person name="Okamura Y."/>
            <person name="Kirsch R."/>
            <person name="Pauchet Y."/>
        </authorList>
    </citation>
    <scope>NUCLEOTIDE SEQUENCE</scope>
    <source>
        <strain evidence="2">RBIC_L_NR</strain>
    </source>
</reference>
<protein>
    <recommendedName>
        <fullName evidence="1">Kinase</fullName>
        <ecNumber evidence="1">2.7.-.-</ecNumber>
    </recommendedName>
</protein>
<comment type="similarity">
    <text evidence="1">Belongs to the inositol phosphokinase (IPK) family.</text>
</comment>
<dbReference type="Proteomes" id="UP001162156">
    <property type="component" value="Unassembled WGS sequence"/>
</dbReference>
<evidence type="ECO:0000256" key="1">
    <source>
        <dbReference type="RuleBase" id="RU363090"/>
    </source>
</evidence>
<dbReference type="GO" id="GO:0000828">
    <property type="term" value="F:inositol hexakisphosphate kinase activity"/>
    <property type="evidence" value="ECO:0007669"/>
    <property type="project" value="TreeGrafter"/>
</dbReference>
<dbReference type="GO" id="GO:0005634">
    <property type="term" value="C:nucleus"/>
    <property type="evidence" value="ECO:0007669"/>
    <property type="project" value="TreeGrafter"/>
</dbReference>
<accession>A0AAV8YE26</accession>
<dbReference type="GO" id="GO:0032958">
    <property type="term" value="P:inositol phosphate biosynthetic process"/>
    <property type="evidence" value="ECO:0007669"/>
    <property type="project" value="InterPro"/>
</dbReference>
<dbReference type="GO" id="GO:0005737">
    <property type="term" value="C:cytoplasm"/>
    <property type="evidence" value="ECO:0007669"/>
    <property type="project" value="TreeGrafter"/>
</dbReference>
<sequence>MVYLLAEWGMGDTDTGNRNYAVPTSESFRRTEHLDHDSDEVDLLPLTNQVGGHTRLMVLNPSTICKPLNFRELDFYQNIQEQDITNFVPKYKGKLSNLSSEK</sequence>
<dbReference type="GO" id="GO:0046854">
    <property type="term" value="P:phosphatidylinositol phosphate biosynthetic process"/>
    <property type="evidence" value="ECO:0007669"/>
    <property type="project" value="TreeGrafter"/>
</dbReference>
<dbReference type="PANTHER" id="PTHR12400:SF21">
    <property type="entry name" value="KINASE"/>
    <property type="match status" value="1"/>
</dbReference>
<dbReference type="SUPFAM" id="SSF56104">
    <property type="entry name" value="SAICAR synthase-like"/>
    <property type="match status" value="1"/>
</dbReference>
<dbReference type="EMBL" id="JANEYF010002222">
    <property type="protein sequence ID" value="KAJ8949598.1"/>
    <property type="molecule type" value="Genomic_DNA"/>
</dbReference>
<evidence type="ECO:0000313" key="2">
    <source>
        <dbReference type="EMBL" id="KAJ8949598.1"/>
    </source>
</evidence>
<dbReference type="AlphaFoldDB" id="A0AAV8YE26"/>
<name>A0AAV8YE26_9CUCU</name>
<dbReference type="PANTHER" id="PTHR12400">
    <property type="entry name" value="INOSITOL POLYPHOSPHATE KINASE"/>
    <property type="match status" value="1"/>
</dbReference>
<keyword evidence="3" id="KW-1185">Reference proteome</keyword>
<evidence type="ECO:0000313" key="3">
    <source>
        <dbReference type="Proteomes" id="UP001162156"/>
    </source>
</evidence>
<organism evidence="2 3">
    <name type="scientific">Rhamnusium bicolor</name>
    <dbReference type="NCBI Taxonomy" id="1586634"/>
    <lineage>
        <taxon>Eukaryota</taxon>
        <taxon>Metazoa</taxon>
        <taxon>Ecdysozoa</taxon>
        <taxon>Arthropoda</taxon>
        <taxon>Hexapoda</taxon>
        <taxon>Insecta</taxon>
        <taxon>Pterygota</taxon>
        <taxon>Neoptera</taxon>
        <taxon>Endopterygota</taxon>
        <taxon>Coleoptera</taxon>
        <taxon>Polyphaga</taxon>
        <taxon>Cucujiformia</taxon>
        <taxon>Chrysomeloidea</taxon>
        <taxon>Cerambycidae</taxon>
        <taxon>Lepturinae</taxon>
        <taxon>Rhagiini</taxon>
        <taxon>Rhamnusium</taxon>
    </lineage>
</organism>
<dbReference type="EC" id="2.7.-.-" evidence="1"/>
<keyword evidence="1" id="KW-0418">Kinase</keyword>
<proteinExistence type="inferred from homology"/>